<evidence type="ECO:0000256" key="4">
    <source>
        <dbReference type="SAM" id="MobiDB-lite"/>
    </source>
</evidence>
<geneLocation type="plasmid" evidence="7">
    <name>pRL1</name>
</geneLocation>
<keyword evidence="5" id="KW-0812">Transmembrane</keyword>
<proteinExistence type="predicted"/>
<name>Q2LEX1_9ACTN</name>
<dbReference type="PROSITE" id="PS01095">
    <property type="entry name" value="GH18_1"/>
    <property type="match status" value="1"/>
</dbReference>
<accession>Q2LEX1</accession>
<dbReference type="PANTHER" id="PTHR22683">
    <property type="entry name" value="SPORULATION PROTEIN RELATED"/>
    <property type="match status" value="1"/>
</dbReference>
<feature type="compositionally biased region" description="Acidic residues" evidence="4">
    <location>
        <begin position="564"/>
        <end position="575"/>
    </location>
</feature>
<dbReference type="InterPro" id="IPR050206">
    <property type="entry name" value="FtsK/SpoIIIE/SftA"/>
</dbReference>
<dbReference type="GO" id="GO:0004553">
    <property type="term" value="F:hydrolase activity, hydrolyzing O-glycosyl compounds"/>
    <property type="evidence" value="ECO:0007669"/>
    <property type="project" value="InterPro"/>
</dbReference>
<dbReference type="EMBL" id="DQ322649">
    <property type="protein sequence ID" value="ABC67344.1"/>
    <property type="molecule type" value="Genomic_DNA"/>
</dbReference>
<keyword evidence="5" id="KW-0472">Membrane</keyword>
<dbReference type="InterPro" id="IPR002543">
    <property type="entry name" value="FtsK_dom"/>
</dbReference>
<keyword evidence="1 3" id="KW-0547">Nucleotide-binding</keyword>
<evidence type="ECO:0000259" key="6">
    <source>
        <dbReference type="PROSITE" id="PS50901"/>
    </source>
</evidence>
<keyword evidence="2 3" id="KW-0067">ATP-binding</keyword>
<gene>
    <name evidence="7" type="ORF">pRL1.15</name>
</gene>
<dbReference type="Gene3D" id="3.40.50.300">
    <property type="entry name" value="P-loop containing nucleotide triphosphate hydrolases"/>
    <property type="match status" value="1"/>
</dbReference>
<feature type="domain" description="FtsK" evidence="6">
    <location>
        <begin position="256"/>
        <end position="441"/>
    </location>
</feature>
<dbReference type="GO" id="GO:0003677">
    <property type="term" value="F:DNA binding"/>
    <property type="evidence" value="ECO:0007669"/>
    <property type="project" value="InterPro"/>
</dbReference>
<feature type="transmembrane region" description="Helical" evidence="5">
    <location>
        <begin position="118"/>
        <end position="136"/>
    </location>
</feature>
<evidence type="ECO:0000256" key="3">
    <source>
        <dbReference type="PROSITE-ProRule" id="PRU00289"/>
    </source>
</evidence>
<dbReference type="GO" id="GO:0005524">
    <property type="term" value="F:ATP binding"/>
    <property type="evidence" value="ECO:0007669"/>
    <property type="project" value="UniProtKB-UniRule"/>
</dbReference>
<dbReference type="GO" id="GO:0005975">
    <property type="term" value="P:carbohydrate metabolic process"/>
    <property type="evidence" value="ECO:0007669"/>
    <property type="project" value="InterPro"/>
</dbReference>
<dbReference type="PANTHER" id="PTHR22683:SF41">
    <property type="entry name" value="DNA TRANSLOCASE FTSK"/>
    <property type="match status" value="1"/>
</dbReference>
<organism evidence="7">
    <name type="scientific">Streptomyces sp. 44030</name>
    <dbReference type="NCBI Taxonomy" id="364102"/>
    <lineage>
        <taxon>Bacteria</taxon>
        <taxon>Bacillati</taxon>
        <taxon>Actinomycetota</taxon>
        <taxon>Actinomycetes</taxon>
        <taxon>Kitasatosporales</taxon>
        <taxon>Streptomycetaceae</taxon>
        <taxon>Streptomyces</taxon>
    </lineage>
</organism>
<sequence length="670" mass="71549">MITMAAWTRNSAIPAFNVSQEQQPFWQSLIPYGSQWAAAAATWPLSWGTYEMWGTDPAALPWVSVSMSLAGAGLSALTWKATTGPQLQRVHATATAVTASAWMTAATIVSPFGGMVDAWMIGGAVVALSWNIRRLLGRGKGKEGSAEAEFFKSVKLAGAKMRGELDVAPNKVTAQLQLPPGQMTADDVTSARGRLASALSVSSNAVRVSPDPDHHDRATVTVVPVDMLKQPSVWAGPSAFGGSISAPLVLGGYEDGEALRLYLPGDKSEARNATHVLVMGMNGSGKTHGAKIAWTEILTRRDVNLWVADPAKGKQSVGPILGALQNPNSGNWAALGPEQGQAMIDCLPDVIRARANYLGEHGYDQWVEGCGLPYLVVWIEEAAPLVRDSEEMIDIAQQARSAGVSLVLSLQRPSYRNITTDVRQQLGTVWCFGVKSIQDAAFALAEELIEGGANPAAWGNKKPGYNYLEAPGVDDDRMLMTARTSNATDQQIIEAVTAAAEFAAPECPVTRRAAGQAYADRHAQQTPATGAEAPKPHVRGASNPLNGTINDHDDQNPPPMPENHEDDLDGVDLDQELPPVTPEGDALQFAGAKPTLEEARTATTWFLTQHQASGAQTVGPKDFPKDFFEHIRSRPWLSAELGRMADQGLLIETSTAGVYRYPATPQANAA</sequence>
<dbReference type="SUPFAM" id="SSF52540">
    <property type="entry name" value="P-loop containing nucleoside triphosphate hydrolases"/>
    <property type="match status" value="1"/>
</dbReference>
<dbReference type="AlphaFoldDB" id="Q2LEX1"/>
<protein>
    <submittedName>
        <fullName evidence="7">TraB protein</fullName>
    </submittedName>
</protein>
<dbReference type="InterPro" id="IPR027417">
    <property type="entry name" value="P-loop_NTPase"/>
</dbReference>
<evidence type="ECO:0000256" key="5">
    <source>
        <dbReference type="SAM" id="Phobius"/>
    </source>
</evidence>
<feature type="binding site" evidence="3">
    <location>
        <begin position="280"/>
        <end position="287"/>
    </location>
    <ligand>
        <name>ATP</name>
        <dbReference type="ChEBI" id="CHEBI:30616"/>
    </ligand>
</feature>
<evidence type="ECO:0000256" key="2">
    <source>
        <dbReference type="ARBA" id="ARBA00022840"/>
    </source>
</evidence>
<dbReference type="InterPro" id="IPR001579">
    <property type="entry name" value="Glyco_hydro_18_chit_AS"/>
</dbReference>
<dbReference type="PROSITE" id="PS50901">
    <property type="entry name" value="FTSK"/>
    <property type="match status" value="1"/>
</dbReference>
<keyword evidence="5" id="KW-1133">Transmembrane helix</keyword>
<reference evidence="7" key="1">
    <citation type="journal article" date="2006" name="Appl. Environ. Microbiol.">
        <title>Diversity of telomere palindromic sequences and replication genes among Streptomyces linear plasmids.</title>
        <authorList>
            <person name="Zhang R."/>
            <person name="Yang Y."/>
            <person name="Fang P."/>
            <person name="Jiang C."/>
            <person name="Xu L."/>
            <person name="Zhu Y."/>
            <person name="Shen M."/>
            <person name="Xia H."/>
            <person name="Zhao J."/>
            <person name="Chen T."/>
            <person name="Qin Z."/>
        </authorList>
    </citation>
    <scope>NUCLEOTIDE SEQUENCE</scope>
    <source>
        <strain evidence="7">44030</strain>
        <plasmid evidence="7">pRL1</plasmid>
    </source>
</reference>
<feature type="region of interest" description="Disordered" evidence="4">
    <location>
        <begin position="513"/>
        <end position="585"/>
    </location>
</feature>
<evidence type="ECO:0000313" key="7">
    <source>
        <dbReference type="EMBL" id="ABC67344.1"/>
    </source>
</evidence>
<keyword evidence="7" id="KW-0614">Plasmid</keyword>
<evidence type="ECO:0000256" key="1">
    <source>
        <dbReference type="ARBA" id="ARBA00022741"/>
    </source>
</evidence>